<gene>
    <name evidence="1" type="ORF">Trichorick_01374</name>
</gene>
<keyword evidence="1" id="KW-0614">Plasmid</keyword>
<sequence>MADYGLSDSGLKIPTFDEIKVELESKLSSKLGGIDFELPSVYGTFSNVMSEELAILWEELQKLYNAFFVDTATGVSLDYVVAGNLLARLKPTYTKAVCQLTGVNSTYVPAGSQVMVKNSDITFSLIDGVTLSNTDCYAITLLIKEVKIGQYKITLDNADVAYTATAEDSDFTILIKLKELINSGEYITTADIINSSLNLIVKDVLKTFSCVVSDNIAIEEVSNNANFICDKVGKISAPAYSLTEIQTPVQGWSSVINVSSAVSGRELETDVELRDRQRKSLSIAGSSTDPAIEARLLQVTGVTAAKVTSDRDTHTINALVLGGEDNDVAKTLHSVRPAGIKLLGNTEIIVTDNSGIQYPIAFTRPTKIWISVQVDITKNSNFKEGSASVIKEKILTYINSIGVANAVTYQALFGIIYSVEGVVDAVVKIGGSLDESVVPTLKSENVAISDGQMPITNETKVVINVA</sequence>
<reference evidence="1 2" key="1">
    <citation type="submission" date="2022-10" db="EMBL/GenBank/DDBJ databases">
        <title>Host association and intracellularity evolved multiple times independently in the Rickettsiales.</title>
        <authorList>
            <person name="Castelli M."/>
            <person name="Nardi T."/>
            <person name="Gammuto L."/>
            <person name="Bellinzona G."/>
            <person name="Sabaneyeva E."/>
            <person name="Potekhin A."/>
            <person name="Serra V."/>
            <person name="Petroni G."/>
            <person name="Sassera D."/>
        </authorList>
    </citation>
    <scope>NUCLEOTIDE SEQUENCE [LARGE SCALE GENOMIC DNA]</scope>
    <source>
        <strain evidence="1 2">Kr 154-4</strain>
        <plasmid evidence="1 2">unnamed1</plasmid>
    </source>
</reference>
<dbReference type="EMBL" id="CP112933">
    <property type="protein sequence ID" value="WPY01461.1"/>
    <property type="molecule type" value="Genomic_DNA"/>
</dbReference>
<evidence type="ECO:0000313" key="2">
    <source>
        <dbReference type="Proteomes" id="UP001326613"/>
    </source>
</evidence>
<proteinExistence type="predicted"/>
<organism evidence="1 2">
    <name type="scientific">Candidatus Trichorickettsia mobilis</name>
    <dbReference type="NCBI Taxonomy" id="1346319"/>
    <lineage>
        <taxon>Bacteria</taxon>
        <taxon>Pseudomonadati</taxon>
        <taxon>Pseudomonadota</taxon>
        <taxon>Alphaproteobacteria</taxon>
        <taxon>Rickettsiales</taxon>
        <taxon>Rickettsiaceae</taxon>
        <taxon>Rickettsieae</taxon>
        <taxon>Candidatus Trichorickettsia</taxon>
    </lineage>
</organism>
<keyword evidence="2" id="KW-1185">Reference proteome</keyword>
<dbReference type="RefSeq" id="WP_323738939.1">
    <property type="nucleotide sequence ID" value="NZ_CP112933.1"/>
</dbReference>
<evidence type="ECO:0000313" key="1">
    <source>
        <dbReference type="EMBL" id="WPY01461.1"/>
    </source>
</evidence>
<accession>A0ABZ0UUH7</accession>
<geneLocation type="plasmid" evidence="1 2">
    <name>unnamed1</name>
</geneLocation>
<dbReference type="Proteomes" id="UP001326613">
    <property type="component" value="Plasmid unnamed1"/>
</dbReference>
<name>A0ABZ0UUH7_9RICK</name>
<protein>
    <submittedName>
        <fullName evidence="1">Phage baseplate J-like protein</fullName>
    </submittedName>
</protein>